<organism evidence="1 2">
    <name type="scientific">Tanacetum coccineum</name>
    <dbReference type="NCBI Taxonomy" id="301880"/>
    <lineage>
        <taxon>Eukaryota</taxon>
        <taxon>Viridiplantae</taxon>
        <taxon>Streptophyta</taxon>
        <taxon>Embryophyta</taxon>
        <taxon>Tracheophyta</taxon>
        <taxon>Spermatophyta</taxon>
        <taxon>Magnoliopsida</taxon>
        <taxon>eudicotyledons</taxon>
        <taxon>Gunneridae</taxon>
        <taxon>Pentapetalae</taxon>
        <taxon>asterids</taxon>
        <taxon>campanulids</taxon>
        <taxon>Asterales</taxon>
        <taxon>Asteraceae</taxon>
        <taxon>Asteroideae</taxon>
        <taxon>Anthemideae</taxon>
        <taxon>Anthemidinae</taxon>
        <taxon>Tanacetum</taxon>
    </lineage>
</organism>
<evidence type="ECO:0000313" key="1">
    <source>
        <dbReference type="EMBL" id="GJS82014.1"/>
    </source>
</evidence>
<comment type="caution">
    <text evidence="1">The sequence shown here is derived from an EMBL/GenBank/DDBJ whole genome shotgun (WGS) entry which is preliminary data.</text>
</comment>
<reference evidence="1" key="1">
    <citation type="journal article" date="2022" name="Int. J. Mol. Sci.">
        <title>Draft Genome of Tanacetum Coccineum: Genomic Comparison of Closely Related Tanacetum-Family Plants.</title>
        <authorList>
            <person name="Yamashiro T."/>
            <person name="Shiraishi A."/>
            <person name="Nakayama K."/>
            <person name="Satake H."/>
        </authorList>
    </citation>
    <scope>NUCLEOTIDE SEQUENCE</scope>
</reference>
<keyword evidence="2" id="KW-1185">Reference proteome</keyword>
<evidence type="ECO:0000313" key="2">
    <source>
        <dbReference type="Proteomes" id="UP001151760"/>
    </source>
</evidence>
<dbReference type="EMBL" id="BQNB010010791">
    <property type="protein sequence ID" value="GJS82014.1"/>
    <property type="molecule type" value="Genomic_DNA"/>
</dbReference>
<dbReference type="Proteomes" id="UP001151760">
    <property type="component" value="Unassembled WGS sequence"/>
</dbReference>
<accession>A0ABQ4YVY2</accession>
<proteinExistence type="predicted"/>
<protein>
    <submittedName>
        <fullName evidence="1">Uncharacterized protein</fullName>
    </submittedName>
</protein>
<gene>
    <name evidence="1" type="ORF">Tco_0748555</name>
</gene>
<sequence length="214" mass="25294">MAEPILKKYMKNAQAESNPTEPITDDNINFEHSKKFLIELKNNAYHYMFDEDLVDYIAKDEGKITTWEELVEKFFCKFYLESHDGEDEMLDKGDNWGIDLLKFISRVNSSFEKHMKVDGRTKKESEYGNPLNTNTNSFFKALDERNIKKGNELRQTKRKGDNKNDEQPIKRVCKAEKFKAIKYSLGPNEEYITVSQYGVFQFMDTAYWFHVQFI</sequence>
<reference evidence="1" key="2">
    <citation type="submission" date="2022-01" db="EMBL/GenBank/DDBJ databases">
        <authorList>
            <person name="Yamashiro T."/>
            <person name="Shiraishi A."/>
            <person name="Satake H."/>
            <person name="Nakayama K."/>
        </authorList>
    </citation>
    <scope>NUCLEOTIDE SEQUENCE</scope>
</reference>
<name>A0ABQ4YVY2_9ASTR</name>